<dbReference type="SUPFAM" id="SSF54373">
    <property type="entry name" value="FAD-linked reductases, C-terminal domain"/>
    <property type="match status" value="1"/>
</dbReference>
<evidence type="ECO:0000313" key="8">
    <source>
        <dbReference type="Proteomes" id="UP001195769"/>
    </source>
</evidence>
<protein>
    <submittedName>
        <fullName evidence="7">FAD binding domain-containing protein</fullName>
    </submittedName>
</protein>
<dbReference type="InterPro" id="IPR050641">
    <property type="entry name" value="RIFMO-like"/>
</dbReference>
<dbReference type="AlphaFoldDB" id="A0AAD4HLX0"/>
<dbReference type="RefSeq" id="XP_041225845.1">
    <property type="nucleotide sequence ID" value="XM_041371359.1"/>
</dbReference>
<dbReference type="Proteomes" id="UP001195769">
    <property type="component" value="Unassembled WGS sequence"/>
</dbReference>
<dbReference type="GeneID" id="64665657"/>
<dbReference type="Pfam" id="PF01494">
    <property type="entry name" value="FAD_binding_3"/>
    <property type="match status" value="2"/>
</dbReference>
<proteinExistence type="inferred from homology"/>
<gene>
    <name evidence="7" type="ORF">F5891DRAFT_326376</name>
</gene>
<feature type="domain" description="FAD-binding" evidence="5">
    <location>
        <begin position="10"/>
        <end position="333"/>
    </location>
</feature>
<feature type="domain" description="FAD-binding" evidence="5">
    <location>
        <begin position="350"/>
        <end position="396"/>
    </location>
</feature>
<dbReference type="Gene3D" id="3.50.50.60">
    <property type="entry name" value="FAD/NAD(P)-binding domain"/>
    <property type="match status" value="3"/>
</dbReference>
<organism evidence="7 8">
    <name type="scientific">Suillus fuscotomentosus</name>
    <dbReference type="NCBI Taxonomy" id="1912939"/>
    <lineage>
        <taxon>Eukaryota</taxon>
        <taxon>Fungi</taxon>
        <taxon>Dikarya</taxon>
        <taxon>Basidiomycota</taxon>
        <taxon>Agaricomycotina</taxon>
        <taxon>Agaricomycetes</taxon>
        <taxon>Agaricomycetidae</taxon>
        <taxon>Boletales</taxon>
        <taxon>Suillineae</taxon>
        <taxon>Suillaceae</taxon>
        <taxon>Suillus</taxon>
    </lineage>
</organism>
<accession>A0AAD4HLX0</accession>
<evidence type="ECO:0000256" key="4">
    <source>
        <dbReference type="ARBA" id="ARBA00023002"/>
    </source>
</evidence>
<evidence type="ECO:0000259" key="5">
    <source>
        <dbReference type="Pfam" id="PF01494"/>
    </source>
</evidence>
<dbReference type="SUPFAM" id="SSF51905">
    <property type="entry name" value="FAD/NAD(P)-binding domain"/>
    <property type="match status" value="1"/>
</dbReference>
<dbReference type="PANTHER" id="PTHR43004">
    <property type="entry name" value="TRK SYSTEM POTASSIUM UPTAKE PROTEIN"/>
    <property type="match status" value="1"/>
</dbReference>
<evidence type="ECO:0000256" key="1">
    <source>
        <dbReference type="ARBA" id="ARBA00007801"/>
    </source>
</evidence>
<dbReference type="Gene3D" id="3.40.30.20">
    <property type="match status" value="1"/>
</dbReference>
<reference evidence="7" key="1">
    <citation type="journal article" date="2020" name="New Phytol.">
        <title>Comparative genomics reveals dynamic genome evolution in host specialist ectomycorrhizal fungi.</title>
        <authorList>
            <person name="Lofgren L.A."/>
            <person name="Nguyen N.H."/>
            <person name="Vilgalys R."/>
            <person name="Ruytinx J."/>
            <person name="Liao H.L."/>
            <person name="Branco S."/>
            <person name="Kuo A."/>
            <person name="LaButti K."/>
            <person name="Lipzen A."/>
            <person name="Andreopoulos W."/>
            <person name="Pangilinan J."/>
            <person name="Riley R."/>
            <person name="Hundley H."/>
            <person name="Na H."/>
            <person name="Barry K."/>
            <person name="Grigoriev I.V."/>
            <person name="Stajich J.E."/>
            <person name="Kennedy P.G."/>
        </authorList>
    </citation>
    <scope>NUCLEOTIDE SEQUENCE</scope>
    <source>
        <strain evidence="7">FC203</strain>
    </source>
</reference>
<dbReference type="InterPro" id="IPR002938">
    <property type="entry name" value="FAD-bd"/>
</dbReference>
<keyword evidence="4" id="KW-0560">Oxidoreductase</keyword>
<dbReference type="PRINTS" id="PR00420">
    <property type="entry name" value="RNGMNOXGNASE"/>
</dbReference>
<keyword evidence="3" id="KW-0274">FAD</keyword>
<comment type="caution">
    <text evidence="7">The sequence shown here is derived from an EMBL/GenBank/DDBJ whole genome shotgun (WGS) entry which is preliminary data.</text>
</comment>
<dbReference type="InterPro" id="IPR036249">
    <property type="entry name" value="Thioredoxin-like_sf"/>
</dbReference>
<evidence type="ECO:0000259" key="6">
    <source>
        <dbReference type="Pfam" id="PF07976"/>
    </source>
</evidence>
<dbReference type="GO" id="GO:0016709">
    <property type="term" value="F:oxidoreductase activity, acting on paired donors, with incorporation or reduction of molecular oxygen, NAD(P)H as one donor, and incorporation of one atom of oxygen"/>
    <property type="evidence" value="ECO:0007669"/>
    <property type="project" value="UniProtKB-ARBA"/>
</dbReference>
<evidence type="ECO:0000256" key="2">
    <source>
        <dbReference type="ARBA" id="ARBA00022630"/>
    </source>
</evidence>
<keyword evidence="8" id="KW-1185">Reference proteome</keyword>
<dbReference type="Gene3D" id="3.30.9.10">
    <property type="entry name" value="D-Amino Acid Oxidase, subunit A, domain 2"/>
    <property type="match status" value="2"/>
</dbReference>
<keyword evidence="2" id="KW-0285">Flavoprotein</keyword>
<dbReference type="InterPro" id="IPR038220">
    <property type="entry name" value="PHOX_C_sf"/>
</dbReference>
<dbReference type="Pfam" id="PF07976">
    <property type="entry name" value="Phe_hydrox_dim"/>
    <property type="match status" value="1"/>
</dbReference>
<dbReference type="EMBL" id="JABBWK010000028">
    <property type="protein sequence ID" value="KAG1900269.1"/>
    <property type="molecule type" value="Genomic_DNA"/>
</dbReference>
<dbReference type="InterPro" id="IPR012941">
    <property type="entry name" value="Phe_hydrox_C_dim_dom"/>
</dbReference>
<dbReference type="SUPFAM" id="SSF52833">
    <property type="entry name" value="Thioredoxin-like"/>
    <property type="match status" value="1"/>
</dbReference>
<dbReference type="GO" id="GO:0071949">
    <property type="term" value="F:FAD binding"/>
    <property type="evidence" value="ECO:0007669"/>
    <property type="project" value="InterPro"/>
</dbReference>
<dbReference type="CDD" id="cd02979">
    <property type="entry name" value="PHOX_C"/>
    <property type="match status" value="1"/>
</dbReference>
<feature type="domain" description="Phenol hydroxylase-like C-terminal dimerisation" evidence="6">
    <location>
        <begin position="437"/>
        <end position="617"/>
    </location>
</feature>
<comment type="similarity">
    <text evidence="1">Belongs to the PheA/TfdB FAD monooxygenase family.</text>
</comment>
<name>A0AAD4HLX0_9AGAM</name>
<dbReference type="PANTHER" id="PTHR43004:SF20">
    <property type="entry name" value="2-MONOOXYGENASE, PUTATIVE (AFU_ORTHOLOGUE AFUA_1G13660)-RELATED"/>
    <property type="match status" value="1"/>
</dbReference>
<evidence type="ECO:0000256" key="3">
    <source>
        <dbReference type="ARBA" id="ARBA00022827"/>
    </source>
</evidence>
<evidence type="ECO:0000313" key="7">
    <source>
        <dbReference type="EMBL" id="KAG1900269.1"/>
    </source>
</evidence>
<dbReference type="InterPro" id="IPR036188">
    <property type="entry name" value="FAD/NAD-bd_sf"/>
</dbReference>
<sequence>MPVRFARHSEVDVLIIGAGPAGLMCANALANARVNVRIVDQRAFKITAGYGDGISPRTIELLQSYGLAERLLKECSQIHLAAFYNPSSTGGIELTKRTSNITAPSARYPFEAALHQGAIQDIFLDSMSSLGVEVERSTMPTSIELSKNEDELTDPTSYPVRVVLQRLDQSEDEQEEIVHAKFVIGGDGAHSWTRKQFDITMDGEQSDAIWGVVDFVPDTDFPDIRNKCLAQSNYGSMFLLPREEDRVRAYVQLEDRDVINPVTGRVDKDRMGPEEILQTAQKSLKPYKLTRKSEFLWWTIYSVGQRVASKFSIKNRIFVAGDACHTHSPKAGKRPKFSPFPGLVTMELPGQGMNASINDSHNLAWKVAQVIRGWADMSLLSTYESERRKFALELIAFDKMWSTLVCEKPLTEQNSDGVSSEHVLKTFQTDFTSGIGIHYHPSVVVNDTYQELASGLVLGKRVPPYKFMRAADGRPFELQDLLPSDSLFKLLVFTGEFSDPLQQARVESMVADLQKPQSFLNRYATPGDSRFDVITISKDRKDKFDFLQLPTLLRSHWSKAFVDDTDPTGSFGGEGYSYFGVGSEGALVAVRPDGYVGAIAPLDRAEVLDAYFASFMKIPA</sequence>